<dbReference type="AlphaFoldDB" id="B5Y653"/>
<dbReference type="RefSeq" id="WP_012544693.1">
    <property type="nucleotide sequence ID" value="NC_011295.1"/>
</dbReference>
<keyword evidence="1" id="KW-0732">Signal</keyword>
<sequence>MYKSGNKRMFRITALSCLLLVCLSMMGCTTQQSKLEDGLYLAKWEGYTGITTDEKAIAYIPIMSVGTEEDYEYPQQYTQAAFNVVMDGEPTSKNAWIYWPTDFIQTYGTNRQYKFSYLTVELSNLTEGIHEITSVKVAGTKNNFVFPVHWIIEVREPSDATPCLKAEERSWHPFFLDPTKLFGLRNTCSTEVIVDGVSPTGTDLDAKMYLPPDAAASSTSTVSTNRRGPYQQVTIAPNSVESIIVTFSPKTPDRELAPFTQFNPLLIYHVSGDSSEHFVTPPEPEVSTWAPKDEEGFKATVQQFSIKGKEVD</sequence>
<proteinExistence type="predicted"/>
<dbReference type="HOGENOM" id="CLU_890568_0_0_9"/>
<feature type="signal peptide" evidence="1">
    <location>
        <begin position="1"/>
        <end position="27"/>
    </location>
</feature>
<gene>
    <name evidence="2" type="ordered locus">COPRO5265_1475</name>
</gene>
<evidence type="ECO:0000256" key="1">
    <source>
        <dbReference type="SAM" id="SignalP"/>
    </source>
</evidence>
<protein>
    <recommendedName>
        <fullName evidence="4">Lipoprotein</fullName>
    </recommendedName>
</protein>
<accession>B5Y653</accession>
<reference evidence="2 3" key="2">
    <citation type="journal article" date="2014" name="Genome Announc.">
        <title>Complete Genome Sequence of Coprothermobacter proteolyticus DSM 5265.</title>
        <authorList>
            <person name="Alexiev A."/>
            <person name="Coil D.A."/>
            <person name="Badger J.H."/>
            <person name="Enticknap J."/>
            <person name="Ward N."/>
            <person name="Robb F.T."/>
            <person name="Eisen J.A."/>
        </authorList>
    </citation>
    <scope>NUCLEOTIDE SEQUENCE [LARGE SCALE GENOMIC DNA]</scope>
    <source>
        <strain evidence="3">ATCC 35245 / DSM 5265 / OCM 4 / BT</strain>
    </source>
</reference>
<reference evidence="3" key="1">
    <citation type="submission" date="2008-08" db="EMBL/GenBank/DDBJ databases">
        <title>The complete genome sequence of Coprothermobacter proteolyticus strain ATCC 5245 / DSM 5265 / BT.</title>
        <authorList>
            <person name="Dodson R.J."/>
            <person name="Durkin A.S."/>
            <person name="Wu M."/>
            <person name="Eisen J."/>
            <person name="Sutton G."/>
        </authorList>
    </citation>
    <scope>NUCLEOTIDE SEQUENCE [LARGE SCALE GENOMIC DNA]</scope>
    <source>
        <strain evidence="3">ATCC 35245 / DSM 5265 / OCM 4 / BT</strain>
    </source>
</reference>
<evidence type="ECO:0008006" key="4">
    <source>
        <dbReference type="Google" id="ProtNLM"/>
    </source>
</evidence>
<evidence type="ECO:0000313" key="3">
    <source>
        <dbReference type="Proteomes" id="UP000001732"/>
    </source>
</evidence>
<organism evidence="2 3">
    <name type="scientific">Coprothermobacter proteolyticus (strain ATCC 35245 / DSM 5265 / OCM 4 / BT)</name>
    <dbReference type="NCBI Taxonomy" id="309798"/>
    <lineage>
        <taxon>Bacteria</taxon>
        <taxon>Pseudomonadati</taxon>
        <taxon>Coprothermobacterota</taxon>
        <taxon>Coprothermobacteria</taxon>
        <taxon>Coprothermobacterales</taxon>
        <taxon>Coprothermobacteraceae</taxon>
        <taxon>Coprothermobacter</taxon>
    </lineage>
</organism>
<feature type="chain" id="PRO_5015152089" description="Lipoprotein" evidence="1">
    <location>
        <begin position="28"/>
        <end position="312"/>
    </location>
</feature>
<dbReference type="PROSITE" id="PS51257">
    <property type="entry name" value="PROKAR_LIPOPROTEIN"/>
    <property type="match status" value="1"/>
</dbReference>
<name>B5Y653_COPPD</name>
<keyword evidence="3" id="KW-1185">Reference proteome</keyword>
<evidence type="ECO:0000313" key="2">
    <source>
        <dbReference type="EMBL" id="ACI18043.1"/>
    </source>
</evidence>
<dbReference type="KEGG" id="cpo:COPRO5265_1475"/>
<dbReference type="Proteomes" id="UP000001732">
    <property type="component" value="Chromosome"/>
</dbReference>
<dbReference type="EMBL" id="CP001145">
    <property type="protein sequence ID" value="ACI18043.1"/>
    <property type="molecule type" value="Genomic_DNA"/>
</dbReference>